<gene>
    <name evidence="5" type="ORF">P43SY_002020</name>
</gene>
<comment type="caution">
    <text evidence="5">The sequence shown here is derived from an EMBL/GenBank/DDBJ whole genome shotgun (WGS) entry which is preliminary data.</text>
</comment>
<evidence type="ECO:0000256" key="2">
    <source>
        <dbReference type="ARBA" id="ARBA00022448"/>
    </source>
</evidence>
<proteinExistence type="predicted"/>
<comment type="subcellular location">
    <subcellularLocation>
        <location evidence="1">Nucleus</location>
    </subcellularLocation>
</comment>
<dbReference type="Proteomes" id="UP001209570">
    <property type="component" value="Unassembled WGS sequence"/>
</dbReference>
<dbReference type="AlphaFoldDB" id="A0AAD5LF46"/>
<sequence length="506" mass="55191">MTAAFTASAALQEAPFACFEDEDFSLGQGTSAAAAGPSRRELPTFNVTLPPPARALPPRTVTKLRSLETVGSGTFYFQNDALRHRFLCWRVNKNVVLLREFSLHESLEGNGLRLQFPAVVVPTGVTALEAWDGQSVVVAVVTHAGSIHRFSFPIPSQSSTPARDRPSVLAAGAEERNGGLAFPPASSSSIFPRKPHYKLQTDIVNTLQVDEGVTTALWVNEYNVVVATDAGRMVGVNFGLPTSGEPVTQEFLFSDESVVKWLWNGLVKGGSGRRSSGTTNATNSADSSHLSSDAIVAMTFFPLNSTMDSATEIDGEVDDVCLLTLAADFTLRAWSFRTQVCLGKQNIRALLVNSIDVQMKKNESEDQELPFQLSADGVETLIDNFYVERLLLPGRFSRQCLYNAVSEYHGTMIPTEITHEGEKGFRHRTSSAASSVLPWLPYNVFDAVLNASEFALTRGYGSPHVEASDIALRTAAQKLRERLAEYFRYAETLEQARRVAGLASTL</sequence>
<evidence type="ECO:0000313" key="5">
    <source>
        <dbReference type="EMBL" id="KAJ0395889.1"/>
    </source>
</evidence>
<keyword evidence="6" id="KW-1185">Reference proteome</keyword>
<dbReference type="PANTHER" id="PTHR21286:SF0">
    <property type="entry name" value="NUCLEAR PORE COMPLEX PROTEIN NUP160"/>
    <property type="match status" value="1"/>
</dbReference>
<dbReference type="GO" id="GO:0005643">
    <property type="term" value="C:nuclear pore"/>
    <property type="evidence" value="ECO:0007669"/>
    <property type="project" value="TreeGrafter"/>
</dbReference>
<evidence type="ECO:0000313" key="6">
    <source>
        <dbReference type="Proteomes" id="UP001209570"/>
    </source>
</evidence>
<name>A0AAD5LF46_PYTIN</name>
<reference evidence="5" key="1">
    <citation type="submission" date="2021-12" db="EMBL/GenBank/DDBJ databases">
        <title>Prjna785345.</title>
        <authorList>
            <person name="Rujirawat T."/>
            <person name="Krajaejun T."/>
        </authorList>
    </citation>
    <scope>NUCLEOTIDE SEQUENCE</scope>
    <source>
        <strain evidence="5">Pi057C3</strain>
    </source>
</reference>
<feature type="domain" description="Nucleoporin Nup120/160 beta-propeller" evidence="4">
    <location>
        <begin position="85"/>
        <end position="353"/>
    </location>
</feature>
<dbReference type="GO" id="GO:0017056">
    <property type="term" value="F:structural constituent of nuclear pore"/>
    <property type="evidence" value="ECO:0007669"/>
    <property type="project" value="TreeGrafter"/>
</dbReference>
<dbReference type="Pfam" id="PF11715">
    <property type="entry name" value="Beta-prop_Nup120_160"/>
    <property type="match status" value="1"/>
</dbReference>
<evidence type="ECO:0000256" key="1">
    <source>
        <dbReference type="ARBA" id="ARBA00004123"/>
    </source>
</evidence>
<dbReference type="PANTHER" id="PTHR21286">
    <property type="entry name" value="NUCLEAR PORE COMPLEX PROTEIN NUP160"/>
    <property type="match status" value="1"/>
</dbReference>
<dbReference type="InterPro" id="IPR059141">
    <property type="entry name" value="Beta-prop_Nup120_160"/>
</dbReference>
<dbReference type="EMBL" id="JAKCXM010000320">
    <property type="protein sequence ID" value="KAJ0395889.1"/>
    <property type="molecule type" value="Genomic_DNA"/>
</dbReference>
<keyword evidence="3" id="KW-0539">Nucleus</keyword>
<dbReference type="InterPro" id="IPR021717">
    <property type="entry name" value="Nucleoporin_Nup160"/>
</dbReference>
<evidence type="ECO:0000259" key="4">
    <source>
        <dbReference type="Pfam" id="PF11715"/>
    </source>
</evidence>
<keyword evidence="2" id="KW-0813">Transport</keyword>
<protein>
    <recommendedName>
        <fullName evidence="4">Nucleoporin Nup120/160 beta-propeller domain-containing protein</fullName>
    </recommendedName>
</protein>
<evidence type="ECO:0000256" key="3">
    <source>
        <dbReference type="ARBA" id="ARBA00023242"/>
    </source>
</evidence>
<accession>A0AAD5LF46</accession>
<organism evidence="5 6">
    <name type="scientific">Pythium insidiosum</name>
    <name type="common">Pythiosis disease agent</name>
    <dbReference type="NCBI Taxonomy" id="114742"/>
    <lineage>
        <taxon>Eukaryota</taxon>
        <taxon>Sar</taxon>
        <taxon>Stramenopiles</taxon>
        <taxon>Oomycota</taxon>
        <taxon>Peronosporomycetes</taxon>
        <taxon>Pythiales</taxon>
        <taxon>Pythiaceae</taxon>
        <taxon>Pythium</taxon>
    </lineage>
</organism>